<dbReference type="EMBL" id="PVNH01000006">
    <property type="protein sequence ID" value="PRX46982.1"/>
    <property type="molecule type" value="Genomic_DNA"/>
</dbReference>
<dbReference type="CDD" id="cd00383">
    <property type="entry name" value="trans_reg_C"/>
    <property type="match status" value="1"/>
</dbReference>
<feature type="DNA-binding region" description="OmpR/PhoB-type" evidence="3">
    <location>
        <begin position="124"/>
        <end position="221"/>
    </location>
</feature>
<dbReference type="Gene3D" id="1.10.10.10">
    <property type="entry name" value="Winged helix-like DNA-binding domain superfamily/Winged helix DNA-binding domain"/>
    <property type="match status" value="1"/>
</dbReference>
<dbReference type="PROSITE" id="PS50110">
    <property type="entry name" value="RESPONSE_REGULATORY"/>
    <property type="match status" value="1"/>
</dbReference>
<dbReference type="PANTHER" id="PTHR48111">
    <property type="entry name" value="REGULATOR OF RPOS"/>
    <property type="match status" value="1"/>
</dbReference>
<evidence type="ECO:0000259" key="4">
    <source>
        <dbReference type="PROSITE" id="PS50110"/>
    </source>
</evidence>
<evidence type="ECO:0000313" key="6">
    <source>
        <dbReference type="EMBL" id="PRX46982.1"/>
    </source>
</evidence>
<organism evidence="6 7">
    <name type="scientific">Prauserella shujinwangii</name>
    <dbReference type="NCBI Taxonomy" id="1453103"/>
    <lineage>
        <taxon>Bacteria</taxon>
        <taxon>Bacillati</taxon>
        <taxon>Actinomycetota</taxon>
        <taxon>Actinomycetes</taxon>
        <taxon>Pseudonocardiales</taxon>
        <taxon>Pseudonocardiaceae</taxon>
        <taxon>Prauserella</taxon>
    </lineage>
</organism>
<dbReference type="SUPFAM" id="SSF52172">
    <property type="entry name" value="CheY-like"/>
    <property type="match status" value="1"/>
</dbReference>
<reference evidence="6 7" key="1">
    <citation type="submission" date="2018-03" db="EMBL/GenBank/DDBJ databases">
        <title>Genomic Encyclopedia of Type Strains, Phase III (KMG-III): the genomes of soil and plant-associated and newly described type strains.</title>
        <authorList>
            <person name="Whitman W."/>
        </authorList>
    </citation>
    <scope>NUCLEOTIDE SEQUENCE [LARGE SCALE GENOMIC DNA]</scope>
    <source>
        <strain evidence="6 7">CGMCC 4.7125</strain>
    </source>
</reference>
<dbReference type="GO" id="GO:0005829">
    <property type="term" value="C:cytosol"/>
    <property type="evidence" value="ECO:0007669"/>
    <property type="project" value="TreeGrafter"/>
</dbReference>
<keyword evidence="7" id="KW-1185">Reference proteome</keyword>
<dbReference type="Pfam" id="PF00486">
    <property type="entry name" value="Trans_reg_C"/>
    <property type="match status" value="1"/>
</dbReference>
<comment type="caution">
    <text evidence="6">The sequence shown here is derived from an EMBL/GenBank/DDBJ whole genome shotgun (WGS) entry which is preliminary data.</text>
</comment>
<dbReference type="InterPro" id="IPR001789">
    <property type="entry name" value="Sig_transdc_resp-reg_receiver"/>
</dbReference>
<dbReference type="Gene3D" id="6.10.250.690">
    <property type="match status" value="1"/>
</dbReference>
<dbReference type="PROSITE" id="PS51755">
    <property type="entry name" value="OMPR_PHOB"/>
    <property type="match status" value="1"/>
</dbReference>
<evidence type="ECO:0000256" key="1">
    <source>
        <dbReference type="ARBA" id="ARBA00023125"/>
    </source>
</evidence>
<dbReference type="Pfam" id="PF00072">
    <property type="entry name" value="Response_reg"/>
    <property type="match status" value="1"/>
</dbReference>
<keyword evidence="1 3" id="KW-0238">DNA-binding</keyword>
<sequence length="222" mass="24835">MTRVLLVDADRARKVVVRRALERCGHSVCGAPTGFDALVAHPAADVVVLSLELPDLDGIEVCRRIRDHSSVPLIGLLRDSTELDRVLALRGGLDMILECPFGIAELLARVTAVTRRLGARPRTRRNLSFGSLEIDEQAREVRVGDRFVRLTHKEFDLLHLLASNPGRTVDRRKILAEVWKDHTAWMTGSRTIDTHVHSIRRKLGSCSAIRTHRGVGFRFTLS</sequence>
<evidence type="ECO:0000259" key="5">
    <source>
        <dbReference type="PROSITE" id="PS51755"/>
    </source>
</evidence>
<accession>A0A2T0LTB2</accession>
<dbReference type="Gene3D" id="3.40.50.2300">
    <property type="match status" value="1"/>
</dbReference>
<feature type="domain" description="OmpR/PhoB-type" evidence="5">
    <location>
        <begin position="124"/>
        <end position="221"/>
    </location>
</feature>
<dbReference type="SUPFAM" id="SSF46894">
    <property type="entry name" value="C-terminal effector domain of the bipartite response regulators"/>
    <property type="match status" value="1"/>
</dbReference>
<evidence type="ECO:0000256" key="2">
    <source>
        <dbReference type="PROSITE-ProRule" id="PRU00169"/>
    </source>
</evidence>
<dbReference type="AlphaFoldDB" id="A0A2T0LTB2"/>
<comment type="caution">
    <text evidence="2">Lacks conserved residue(s) required for the propagation of feature annotation.</text>
</comment>
<dbReference type="GO" id="GO:0006355">
    <property type="term" value="P:regulation of DNA-templated transcription"/>
    <property type="evidence" value="ECO:0007669"/>
    <property type="project" value="InterPro"/>
</dbReference>
<evidence type="ECO:0000313" key="7">
    <source>
        <dbReference type="Proteomes" id="UP000238362"/>
    </source>
</evidence>
<dbReference type="SMART" id="SM00862">
    <property type="entry name" value="Trans_reg_C"/>
    <property type="match status" value="1"/>
</dbReference>
<dbReference type="InterPro" id="IPR039420">
    <property type="entry name" value="WalR-like"/>
</dbReference>
<protein>
    <submittedName>
        <fullName evidence="6">DNA-binding response OmpR family regulator</fullName>
    </submittedName>
</protein>
<evidence type="ECO:0000256" key="3">
    <source>
        <dbReference type="PROSITE-ProRule" id="PRU01091"/>
    </source>
</evidence>
<dbReference type="OrthoDB" id="9801604at2"/>
<dbReference type="InterPro" id="IPR011006">
    <property type="entry name" value="CheY-like_superfamily"/>
</dbReference>
<name>A0A2T0LTB2_9PSEU</name>
<dbReference type="GO" id="GO:0032993">
    <property type="term" value="C:protein-DNA complex"/>
    <property type="evidence" value="ECO:0007669"/>
    <property type="project" value="TreeGrafter"/>
</dbReference>
<dbReference type="GO" id="GO:0000976">
    <property type="term" value="F:transcription cis-regulatory region binding"/>
    <property type="evidence" value="ECO:0007669"/>
    <property type="project" value="TreeGrafter"/>
</dbReference>
<gene>
    <name evidence="6" type="ORF">B0I33_10679</name>
</gene>
<proteinExistence type="predicted"/>
<dbReference type="PANTHER" id="PTHR48111:SF16">
    <property type="entry name" value="TRANSCRIPTIONAL REGULATORY PROTEIN GLNR"/>
    <property type="match status" value="1"/>
</dbReference>
<dbReference type="GO" id="GO:0000156">
    <property type="term" value="F:phosphorelay response regulator activity"/>
    <property type="evidence" value="ECO:0007669"/>
    <property type="project" value="TreeGrafter"/>
</dbReference>
<dbReference type="Proteomes" id="UP000238362">
    <property type="component" value="Unassembled WGS sequence"/>
</dbReference>
<dbReference type="SMART" id="SM00448">
    <property type="entry name" value="REC"/>
    <property type="match status" value="1"/>
</dbReference>
<dbReference type="InterPro" id="IPR001867">
    <property type="entry name" value="OmpR/PhoB-type_DNA-bd"/>
</dbReference>
<dbReference type="InterPro" id="IPR036388">
    <property type="entry name" value="WH-like_DNA-bd_sf"/>
</dbReference>
<dbReference type="InterPro" id="IPR016032">
    <property type="entry name" value="Sig_transdc_resp-reg_C-effctor"/>
</dbReference>
<feature type="domain" description="Response regulatory" evidence="4">
    <location>
        <begin position="3"/>
        <end position="114"/>
    </location>
</feature>